<dbReference type="InterPro" id="IPR032678">
    <property type="entry name" value="tRNA-synt_1_cat_dom"/>
</dbReference>
<dbReference type="InterPro" id="IPR015273">
    <property type="entry name" value="Cys-tRNA-synt_Ia_DALR"/>
</dbReference>
<sequence>MAPQTFSCSLTASVEVLADTYFSLIRFHVFQNGPKSILSGLPSVVFSKPATAVERLFSPDLKPMLNEPTAIRAPSIKSAACLFINSILAIVSYNTYVATKLYNTLTGKLEEFEPIESGKVKVFVCGPTVYDFSHIGHGKTYTQFDTIVRALRYSDYEVSYVINITDIDDKIIKRAHERSMEPSALAEEYEKAYLEDMRSLNNTSADKYARAHDYIPEIKGQVKRLIEKGFAYKISDGYYFDTKSFSDYGKLSGRDTLKAGDAVSRIDENPEKKNPGDFCLWKFKKEGEPFWSADFGDGRPGWHIEDTAITETLLGQQYDIHGGAIDLIFPHHEAEIAQMESVSGKSPFVRYWLHSGFLNIKSEKMSKSLGNFLTIREVVEKGVSPSALRYYFLTAQYRTPMDFSWEGLEAAGNAFHKLEKFVASLPRGGVVDTLYKNKFKEKLENDFNTPQALSVVWGLIKDKEVSLEDKLATILDFDKVLGLALRPSPQVSH</sequence>
<dbReference type="GO" id="GO:0005737">
    <property type="term" value="C:cytoplasm"/>
    <property type="evidence" value="ECO:0007669"/>
    <property type="project" value="UniProtKB-SubCell"/>
</dbReference>
<comment type="similarity">
    <text evidence="3 13">Belongs to the class-I aminoacyl-tRNA synthetase family.</text>
</comment>
<keyword evidence="11 13" id="KW-0648">Protein biosynthesis</keyword>
<keyword evidence="6 13" id="KW-0436">Ligase</keyword>
<dbReference type="Pfam" id="PF01406">
    <property type="entry name" value="tRNA-synt_1e"/>
    <property type="match status" value="1"/>
</dbReference>
<protein>
    <recommendedName>
        <fullName evidence="13">Cysteine--tRNA ligase</fullName>
        <ecNumber evidence="13">6.1.1.16</ecNumber>
    </recommendedName>
    <alternativeName>
        <fullName evidence="13">Cysteinyl-tRNA synthetase</fullName>
        <shortName evidence="13">CysRS</shortName>
    </alternativeName>
</protein>
<evidence type="ECO:0000256" key="4">
    <source>
        <dbReference type="ARBA" id="ARBA00011245"/>
    </source>
</evidence>
<name>A0A2H0BCZ4_9BACT</name>
<dbReference type="EMBL" id="PCST01000042">
    <property type="protein sequence ID" value="PIP55449.1"/>
    <property type="molecule type" value="Genomic_DNA"/>
</dbReference>
<keyword evidence="12 13" id="KW-0030">Aminoacyl-tRNA synthetase</keyword>
<evidence type="ECO:0000256" key="9">
    <source>
        <dbReference type="ARBA" id="ARBA00022833"/>
    </source>
</evidence>
<feature type="short sequence motif" description="'HIGH' region" evidence="13">
    <location>
        <begin position="127"/>
        <end position="137"/>
    </location>
</feature>
<comment type="subunit">
    <text evidence="4 13">Monomer.</text>
</comment>
<dbReference type="GO" id="GO:0004817">
    <property type="term" value="F:cysteine-tRNA ligase activity"/>
    <property type="evidence" value="ECO:0007669"/>
    <property type="project" value="UniProtKB-UniRule"/>
</dbReference>
<feature type="domain" description="Cysteinyl-tRNA synthetase class Ia DALR" evidence="14">
    <location>
        <begin position="438"/>
        <end position="492"/>
    </location>
</feature>
<dbReference type="InterPro" id="IPR024909">
    <property type="entry name" value="Cys-tRNA/MSH_ligase"/>
</dbReference>
<evidence type="ECO:0000256" key="5">
    <source>
        <dbReference type="ARBA" id="ARBA00022490"/>
    </source>
</evidence>
<dbReference type="HAMAP" id="MF_00041">
    <property type="entry name" value="Cys_tRNA_synth"/>
    <property type="match status" value="1"/>
</dbReference>
<gene>
    <name evidence="13" type="primary">cysS</name>
    <name evidence="15" type="ORF">COX06_03265</name>
</gene>
<dbReference type="SUPFAM" id="SSF47323">
    <property type="entry name" value="Anticodon-binding domain of a subclass of class I aminoacyl-tRNA synthetases"/>
    <property type="match status" value="1"/>
</dbReference>
<keyword evidence="8 13" id="KW-0547">Nucleotide-binding</keyword>
<evidence type="ECO:0000256" key="3">
    <source>
        <dbReference type="ARBA" id="ARBA00005594"/>
    </source>
</evidence>
<comment type="caution">
    <text evidence="13">Lacks conserved residue(s) required for the propagation of feature annotation.</text>
</comment>
<dbReference type="CDD" id="cd00672">
    <property type="entry name" value="CysRS_core"/>
    <property type="match status" value="1"/>
</dbReference>
<reference evidence="15 16" key="1">
    <citation type="submission" date="2017-09" db="EMBL/GenBank/DDBJ databases">
        <title>Depth-based differentiation of microbial function through sediment-hosted aquifers and enrichment of novel symbionts in the deep terrestrial subsurface.</title>
        <authorList>
            <person name="Probst A.J."/>
            <person name="Ladd B."/>
            <person name="Jarett J.K."/>
            <person name="Geller-Mcgrath D.E."/>
            <person name="Sieber C.M."/>
            <person name="Emerson J.B."/>
            <person name="Anantharaman K."/>
            <person name="Thomas B.C."/>
            <person name="Malmstrom R."/>
            <person name="Stieglmeier M."/>
            <person name="Klingl A."/>
            <person name="Woyke T."/>
            <person name="Ryan C.M."/>
            <person name="Banfield J.F."/>
        </authorList>
    </citation>
    <scope>NUCLEOTIDE SEQUENCE [LARGE SCALE GENOMIC DNA]</scope>
    <source>
        <strain evidence="15">CG22_combo_CG10-13_8_21_14_all_42_17</strain>
    </source>
</reference>
<dbReference type="InterPro" id="IPR014729">
    <property type="entry name" value="Rossmann-like_a/b/a_fold"/>
</dbReference>
<evidence type="ECO:0000313" key="15">
    <source>
        <dbReference type="EMBL" id="PIP55449.1"/>
    </source>
</evidence>
<dbReference type="InterPro" id="IPR015803">
    <property type="entry name" value="Cys-tRNA-ligase"/>
</dbReference>
<dbReference type="NCBIfam" id="TIGR00435">
    <property type="entry name" value="cysS"/>
    <property type="match status" value="1"/>
</dbReference>
<dbReference type="Pfam" id="PF09190">
    <property type="entry name" value="DALR_2"/>
    <property type="match status" value="1"/>
</dbReference>
<evidence type="ECO:0000256" key="1">
    <source>
        <dbReference type="ARBA" id="ARBA00001947"/>
    </source>
</evidence>
<comment type="caution">
    <text evidence="15">The sequence shown here is derived from an EMBL/GenBank/DDBJ whole genome shotgun (WGS) entry which is preliminary data.</text>
</comment>
<evidence type="ECO:0000256" key="10">
    <source>
        <dbReference type="ARBA" id="ARBA00022840"/>
    </source>
</evidence>
<dbReference type="GO" id="GO:0005524">
    <property type="term" value="F:ATP binding"/>
    <property type="evidence" value="ECO:0007669"/>
    <property type="project" value="UniProtKB-UniRule"/>
</dbReference>
<feature type="short sequence motif" description="'KMSKS' region" evidence="13">
    <location>
        <begin position="364"/>
        <end position="368"/>
    </location>
</feature>
<evidence type="ECO:0000256" key="6">
    <source>
        <dbReference type="ARBA" id="ARBA00022598"/>
    </source>
</evidence>
<keyword evidence="9" id="KW-0862">Zinc</keyword>
<keyword evidence="5 13" id="KW-0963">Cytoplasm</keyword>
<evidence type="ECO:0000259" key="14">
    <source>
        <dbReference type="SMART" id="SM00840"/>
    </source>
</evidence>
<dbReference type="PANTHER" id="PTHR10890">
    <property type="entry name" value="CYSTEINYL-TRNA SYNTHETASE"/>
    <property type="match status" value="1"/>
</dbReference>
<feature type="binding site" evidence="13">
    <location>
        <position position="367"/>
    </location>
    <ligand>
        <name>ATP</name>
        <dbReference type="ChEBI" id="CHEBI:30616"/>
    </ligand>
</feature>
<accession>A0A2H0BCZ4</accession>
<dbReference type="SMART" id="SM00840">
    <property type="entry name" value="DALR_2"/>
    <property type="match status" value="1"/>
</dbReference>
<evidence type="ECO:0000256" key="8">
    <source>
        <dbReference type="ARBA" id="ARBA00022741"/>
    </source>
</evidence>
<keyword evidence="7" id="KW-0479">Metal-binding</keyword>
<dbReference type="PANTHER" id="PTHR10890:SF3">
    <property type="entry name" value="CYSTEINE--TRNA LIGASE, CYTOPLASMIC"/>
    <property type="match status" value="1"/>
</dbReference>
<evidence type="ECO:0000256" key="13">
    <source>
        <dbReference type="HAMAP-Rule" id="MF_00041"/>
    </source>
</evidence>
<dbReference type="PRINTS" id="PR00983">
    <property type="entry name" value="TRNASYNTHCYS"/>
</dbReference>
<comment type="subcellular location">
    <subcellularLocation>
        <location evidence="2 13">Cytoplasm</location>
    </subcellularLocation>
</comment>
<dbReference type="SUPFAM" id="SSF52374">
    <property type="entry name" value="Nucleotidylyl transferase"/>
    <property type="match status" value="1"/>
</dbReference>
<comment type="cofactor">
    <cofactor evidence="1">
        <name>Zn(2+)</name>
        <dbReference type="ChEBI" id="CHEBI:29105"/>
    </cofactor>
</comment>
<organism evidence="15 16">
    <name type="scientific">Candidatus Zambryskibacteria bacterium CG22_combo_CG10-13_8_21_14_all_42_17</name>
    <dbReference type="NCBI Taxonomy" id="1975118"/>
    <lineage>
        <taxon>Bacteria</taxon>
        <taxon>Candidatus Zambryskiibacteriota</taxon>
    </lineage>
</organism>
<dbReference type="AlphaFoldDB" id="A0A2H0BCZ4"/>
<dbReference type="EC" id="6.1.1.16" evidence="13"/>
<evidence type="ECO:0000256" key="11">
    <source>
        <dbReference type="ARBA" id="ARBA00022917"/>
    </source>
</evidence>
<evidence type="ECO:0000256" key="7">
    <source>
        <dbReference type="ARBA" id="ARBA00022723"/>
    </source>
</evidence>
<dbReference type="Gene3D" id="1.20.120.1910">
    <property type="entry name" value="Cysteine-tRNA ligase, C-terminal anti-codon recognition domain"/>
    <property type="match status" value="1"/>
</dbReference>
<dbReference type="InterPro" id="IPR009080">
    <property type="entry name" value="tRNAsynth_Ia_anticodon-bd"/>
</dbReference>
<evidence type="ECO:0000256" key="12">
    <source>
        <dbReference type="ARBA" id="ARBA00023146"/>
    </source>
</evidence>
<dbReference type="GO" id="GO:0046872">
    <property type="term" value="F:metal ion binding"/>
    <property type="evidence" value="ECO:0007669"/>
    <property type="project" value="UniProtKB-KW"/>
</dbReference>
<dbReference type="GO" id="GO:0006423">
    <property type="term" value="P:cysteinyl-tRNA aminoacylation"/>
    <property type="evidence" value="ECO:0007669"/>
    <property type="project" value="UniProtKB-UniRule"/>
</dbReference>
<evidence type="ECO:0000256" key="2">
    <source>
        <dbReference type="ARBA" id="ARBA00004496"/>
    </source>
</evidence>
<dbReference type="Gene3D" id="3.40.50.620">
    <property type="entry name" value="HUPs"/>
    <property type="match status" value="1"/>
</dbReference>
<proteinExistence type="inferred from homology"/>
<keyword evidence="10 13" id="KW-0067">ATP-binding</keyword>
<comment type="catalytic activity">
    <reaction evidence="13">
        <text>tRNA(Cys) + L-cysteine + ATP = L-cysteinyl-tRNA(Cys) + AMP + diphosphate</text>
        <dbReference type="Rhea" id="RHEA:17773"/>
        <dbReference type="Rhea" id="RHEA-COMP:9661"/>
        <dbReference type="Rhea" id="RHEA-COMP:9679"/>
        <dbReference type="ChEBI" id="CHEBI:30616"/>
        <dbReference type="ChEBI" id="CHEBI:33019"/>
        <dbReference type="ChEBI" id="CHEBI:35235"/>
        <dbReference type="ChEBI" id="CHEBI:78442"/>
        <dbReference type="ChEBI" id="CHEBI:78517"/>
        <dbReference type="ChEBI" id="CHEBI:456215"/>
        <dbReference type="EC" id="6.1.1.16"/>
    </reaction>
</comment>
<evidence type="ECO:0000313" key="16">
    <source>
        <dbReference type="Proteomes" id="UP000229794"/>
    </source>
</evidence>
<dbReference type="Proteomes" id="UP000229794">
    <property type="component" value="Unassembled WGS sequence"/>
</dbReference>